<protein>
    <recommendedName>
        <fullName evidence="3 11">Histone-lysine N-methyltransferase, H3 lysine-79 specific</fullName>
        <ecNumber evidence="2 11">2.1.1.360</ecNumber>
    </recommendedName>
    <alternativeName>
        <fullName evidence="9 11">Histone H3-K79 methyltransferase</fullName>
    </alternativeName>
</protein>
<dbReference type="InParanoid" id="A9VA99"/>
<keyword evidence="7 11" id="KW-0156">Chromatin regulator</keyword>
<evidence type="ECO:0000256" key="13">
    <source>
        <dbReference type="SAM" id="MobiDB-lite"/>
    </source>
</evidence>
<comment type="miscellaneous">
    <text evidence="11">In contrast to other lysine histone methyltransferases, it does not contain a SET domain, suggesting the existence of another mechanism for methylation of lysine residues of histones.</text>
</comment>
<evidence type="ECO:0000256" key="9">
    <source>
        <dbReference type="ARBA" id="ARBA00029821"/>
    </source>
</evidence>
<dbReference type="GO" id="GO:0000781">
    <property type="term" value="C:chromosome, telomeric region"/>
    <property type="evidence" value="ECO:0007669"/>
    <property type="project" value="GOC"/>
</dbReference>
<name>A9VA99_MONBE</name>
<organism evidence="15 16">
    <name type="scientific">Monosiga brevicollis</name>
    <name type="common">Choanoflagellate</name>
    <dbReference type="NCBI Taxonomy" id="81824"/>
    <lineage>
        <taxon>Eukaryota</taxon>
        <taxon>Choanoflagellata</taxon>
        <taxon>Craspedida</taxon>
        <taxon>Salpingoecidae</taxon>
        <taxon>Monosiga</taxon>
    </lineage>
</organism>
<evidence type="ECO:0000256" key="8">
    <source>
        <dbReference type="ARBA" id="ARBA00023242"/>
    </source>
</evidence>
<evidence type="ECO:0000256" key="10">
    <source>
        <dbReference type="ARBA" id="ARBA00047770"/>
    </source>
</evidence>
<comment type="subcellular location">
    <subcellularLocation>
        <location evidence="1 11">Nucleus</location>
    </subcellularLocation>
</comment>
<feature type="compositionally biased region" description="Low complexity" evidence="13">
    <location>
        <begin position="822"/>
        <end position="831"/>
    </location>
</feature>
<feature type="domain" description="DOT1" evidence="14">
    <location>
        <begin position="131"/>
        <end position="428"/>
    </location>
</feature>
<feature type="region of interest" description="Disordered" evidence="13">
    <location>
        <begin position="709"/>
        <end position="919"/>
    </location>
</feature>
<evidence type="ECO:0000256" key="1">
    <source>
        <dbReference type="ARBA" id="ARBA00004123"/>
    </source>
</evidence>
<dbReference type="GO" id="GO:0000077">
    <property type="term" value="P:DNA damage checkpoint signaling"/>
    <property type="evidence" value="ECO:0000318"/>
    <property type="project" value="GO_Central"/>
</dbReference>
<dbReference type="EMBL" id="CH991573">
    <property type="protein sequence ID" value="EDQ85503.1"/>
    <property type="molecule type" value="Genomic_DNA"/>
</dbReference>
<evidence type="ECO:0000313" key="16">
    <source>
        <dbReference type="Proteomes" id="UP000001357"/>
    </source>
</evidence>
<feature type="compositionally biased region" description="Polar residues" evidence="13">
    <location>
        <begin position="801"/>
        <end position="814"/>
    </location>
</feature>
<dbReference type="Proteomes" id="UP000001357">
    <property type="component" value="Unassembled WGS sequence"/>
</dbReference>
<dbReference type="PROSITE" id="PS51569">
    <property type="entry name" value="DOT1"/>
    <property type="match status" value="1"/>
</dbReference>
<evidence type="ECO:0000256" key="2">
    <source>
        <dbReference type="ARBA" id="ARBA00012190"/>
    </source>
</evidence>
<feature type="coiled-coil region" evidence="12">
    <location>
        <begin position="579"/>
        <end position="613"/>
    </location>
</feature>
<evidence type="ECO:0000256" key="11">
    <source>
        <dbReference type="RuleBase" id="RU271113"/>
    </source>
</evidence>
<feature type="compositionally biased region" description="Low complexity" evidence="13">
    <location>
        <begin position="525"/>
        <end position="537"/>
    </location>
</feature>
<evidence type="ECO:0000256" key="3">
    <source>
        <dbReference type="ARBA" id="ARBA00020987"/>
    </source>
</evidence>
<feature type="compositionally biased region" description="Polar residues" evidence="13">
    <location>
        <begin position="749"/>
        <end position="763"/>
    </location>
</feature>
<accession>A9VA99</accession>
<evidence type="ECO:0000256" key="5">
    <source>
        <dbReference type="ARBA" id="ARBA00022679"/>
    </source>
</evidence>
<evidence type="ECO:0000256" key="4">
    <source>
        <dbReference type="ARBA" id="ARBA00022603"/>
    </source>
</evidence>
<comment type="catalytic activity">
    <reaction evidence="10 11">
        <text>L-lysyl(79)-[histone H3] + 3 S-adenosyl-L-methionine = N(6),N(6),N(6)-trimethyl-L-lysyl(79)-[histone H3] + 3 S-adenosyl-L-homocysteine + 3 H(+)</text>
        <dbReference type="Rhea" id="RHEA:60328"/>
        <dbReference type="Rhea" id="RHEA-COMP:15549"/>
        <dbReference type="Rhea" id="RHEA-COMP:15552"/>
        <dbReference type="ChEBI" id="CHEBI:15378"/>
        <dbReference type="ChEBI" id="CHEBI:29969"/>
        <dbReference type="ChEBI" id="CHEBI:57856"/>
        <dbReference type="ChEBI" id="CHEBI:59789"/>
        <dbReference type="ChEBI" id="CHEBI:61961"/>
        <dbReference type="EC" id="2.1.1.360"/>
    </reaction>
</comment>
<keyword evidence="4 11" id="KW-0489">Methyltransferase</keyword>
<dbReference type="InterPro" id="IPR030445">
    <property type="entry name" value="H3-K79_meTrfase"/>
</dbReference>
<keyword evidence="5 11" id="KW-0808">Transferase</keyword>
<evidence type="ECO:0000256" key="6">
    <source>
        <dbReference type="ARBA" id="ARBA00022691"/>
    </source>
</evidence>
<dbReference type="SUPFAM" id="SSF53335">
    <property type="entry name" value="S-adenosyl-L-methionine-dependent methyltransferases"/>
    <property type="match status" value="1"/>
</dbReference>
<evidence type="ECO:0000313" key="15">
    <source>
        <dbReference type="EMBL" id="EDQ85503.1"/>
    </source>
</evidence>
<evidence type="ECO:0000259" key="14">
    <source>
        <dbReference type="PROSITE" id="PS51569"/>
    </source>
</evidence>
<dbReference type="GO" id="GO:0140956">
    <property type="term" value="F:histone H3K79 trimethyltransferase activity"/>
    <property type="evidence" value="ECO:0007669"/>
    <property type="project" value="UniProtKB-EC"/>
</dbReference>
<dbReference type="GeneID" id="5894943"/>
<dbReference type="GO" id="GO:0031151">
    <property type="term" value="F:histone H3K79 methyltransferase activity"/>
    <property type="evidence" value="ECO:0000318"/>
    <property type="project" value="GO_Central"/>
</dbReference>
<feature type="compositionally biased region" description="Low complexity" evidence="13">
    <location>
        <begin position="868"/>
        <end position="880"/>
    </location>
</feature>
<evidence type="ECO:0000256" key="7">
    <source>
        <dbReference type="ARBA" id="ARBA00022853"/>
    </source>
</evidence>
<dbReference type="Pfam" id="PF08123">
    <property type="entry name" value="DOT1"/>
    <property type="match status" value="1"/>
</dbReference>
<feature type="region of interest" description="Disordered" evidence="13">
    <location>
        <begin position="433"/>
        <end position="549"/>
    </location>
</feature>
<keyword evidence="12" id="KW-0175">Coiled coil</keyword>
<feature type="compositionally biased region" description="Low complexity" evidence="13">
    <location>
        <begin position="44"/>
        <end position="59"/>
    </location>
</feature>
<feature type="compositionally biased region" description="Basic residues" evidence="13">
    <location>
        <begin position="510"/>
        <end position="522"/>
    </location>
</feature>
<dbReference type="PANTHER" id="PTHR21451:SF0">
    <property type="entry name" value="HISTONE-LYSINE N-METHYLTRANSFERASE, H3 LYSINE-79 SPECIFIC"/>
    <property type="match status" value="1"/>
</dbReference>
<dbReference type="InterPro" id="IPR029063">
    <property type="entry name" value="SAM-dependent_MTases_sf"/>
</dbReference>
<dbReference type="GO" id="GO:0031509">
    <property type="term" value="P:subtelomeric heterochromatin formation"/>
    <property type="evidence" value="ECO:0000318"/>
    <property type="project" value="GO_Central"/>
</dbReference>
<dbReference type="GO" id="GO:0005634">
    <property type="term" value="C:nucleus"/>
    <property type="evidence" value="ECO:0000318"/>
    <property type="project" value="GO_Central"/>
</dbReference>
<evidence type="ECO:0000256" key="12">
    <source>
        <dbReference type="SAM" id="Coils"/>
    </source>
</evidence>
<proteinExistence type="inferred from homology"/>
<dbReference type="InterPro" id="IPR025789">
    <property type="entry name" value="DOT1_dom"/>
</dbReference>
<comment type="function">
    <text evidence="11">Histone methyltransferase that specifically trimethylates histone H3 to form H3K79me3. This methylation is required for telomere silencing and for the pachytene checkpoint during the meiotic cell cycle by allowing the recruitment of RAD9 to double strand breaks. Nucleosomes are preferred as substrate compared to free histone.</text>
</comment>
<dbReference type="EC" id="2.1.1.360" evidence="2 11"/>
<dbReference type="FunFam" id="3.40.50.150:FF:000033">
    <property type="entry name" value="Histone-lysine N-methyltransferase, H3 lysine-79 specific"/>
    <property type="match status" value="1"/>
</dbReference>
<gene>
    <name evidence="15" type="ORF">MONBRDRAFT_34214</name>
</gene>
<dbReference type="Gene3D" id="1.10.260.60">
    <property type="match status" value="1"/>
</dbReference>
<feature type="compositionally biased region" description="Low complexity" evidence="13">
    <location>
        <begin position="778"/>
        <end position="791"/>
    </location>
</feature>
<keyword evidence="8 11" id="KW-0539">Nucleus</keyword>
<dbReference type="RefSeq" id="XP_001749694.1">
    <property type="nucleotide sequence ID" value="XM_001749642.1"/>
</dbReference>
<feature type="region of interest" description="Disordered" evidence="13">
    <location>
        <begin position="1"/>
        <end position="87"/>
    </location>
</feature>
<keyword evidence="6 11" id="KW-0949">S-adenosyl-L-methionine</keyword>
<comment type="similarity">
    <text evidence="11">Belongs to the class I-like SAM-binding methyltransferase superfamily. DOT1 family.</text>
</comment>
<dbReference type="AlphaFoldDB" id="A9VA99"/>
<dbReference type="STRING" id="81824.A9VA99"/>
<dbReference type="KEGG" id="mbr:MONBRDRAFT_34214"/>
<dbReference type="GO" id="GO:0006281">
    <property type="term" value="P:DNA repair"/>
    <property type="evidence" value="ECO:0000318"/>
    <property type="project" value="GO_Central"/>
</dbReference>
<reference evidence="15 16" key="1">
    <citation type="journal article" date="2008" name="Nature">
        <title>The genome of the choanoflagellate Monosiga brevicollis and the origin of metazoans.</title>
        <authorList>
            <consortium name="JGI Sequencing"/>
            <person name="King N."/>
            <person name="Westbrook M.J."/>
            <person name="Young S.L."/>
            <person name="Kuo A."/>
            <person name="Abedin M."/>
            <person name="Chapman J."/>
            <person name="Fairclough S."/>
            <person name="Hellsten U."/>
            <person name="Isogai Y."/>
            <person name="Letunic I."/>
            <person name="Marr M."/>
            <person name="Pincus D."/>
            <person name="Putnam N."/>
            <person name="Rokas A."/>
            <person name="Wright K.J."/>
            <person name="Zuzow R."/>
            <person name="Dirks W."/>
            <person name="Good M."/>
            <person name="Goodstein D."/>
            <person name="Lemons D."/>
            <person name="Li W."/>
            <person name="Lyons J.B."/>
            <person name="Morris A."/>
            <person name="Nichols S."/>
            <person name="Richter D.J."/>
            <person name="Salamov A."/>
            <person name="Bork P."/>
            <person name="Lim W.A."/>
            <person name="Manning G."/>
            <person name="Miller W.T."/>
            <person name="McGinnis W."/>
            <person name="Shapiro H."/>
            <person name="Tjian R."/>
            <person name="Grigoriev I.V."/>
            <person name="Rokhsar D."/>
        </authorList>
    </citation>
    <scope>NUCLEOTIDE SEQUENCE [LARGE SCALE GENOMIC DNA]</scope>
    <source>
        <strain evidence="16">MX1 / ATCC 50154</strain>
    </source>
</reference>
<dbReference type="GO" id="GO:0032259">
    <property type="term" value="P:methylation"/>
    <property type="evidence" value="ECO:0007669"/>
    <property type="project" value="UniProtKB-KW"/>
</dbReference>
<dbReference type="Gene3D" id="3.40.50.150">
    <property type="entry name" value="Vaccinia Virus protein VP39"/>
    <property type="match status" value="1"/>
</dbReference>
<keyword evidence="16" id="KW-1185">Reference proteome</keyword>
<sequence>MAASAEAEVSQSKPSPLKDQAGPVQPRPAGLTPGNPVQAVVEEAASPCASSPQAPSSAPNSHRRPVGGRIGRVHLGQPGRRVPDEEDVEAIPGGSRELGITEDWFDVPPLFPPVDTTQTHLAILSPNPKGPPMLYQWPFTHMTDSSYDAGFELLNSMNHIVKLCALPVPDTWADDIVACAKPGTEFASLSKVVEAFNAAMRVYHKSVGEQAERLICPTDLCEHIMNMTYSRAVTDPALLNRYKGWTAEVYGEFTSKMISDVIANSNVQPDDTFVDLGSGVGQVVLQVALEGRARTSFGIEKQDIPAEYAKCGAYELVKDNFLQPQYAERITNTSVVFLNNFAFGTKVNQQLCRMFENCQAGTRLISSISLRKSDFTITARTLNDLGCILTMRKLCYRGQGVSWTARPFSYYVQTVNHQYLDQFFSKGEPVQVPFENEVGDDDDDANPDRTGTSHSGAPVRDNSDDEEDNDEEAEDQSAGAAGHHKTDAVGKGHSGAERDGKAAAGTRPGSTKRSKGASRRRDRQSSQQSSAPPSSSSGKVAAGDDSASQRLVRTLTRAVAGLERRYPSGRTLRAARHQLRALHQERSVLRQHRREYEQQLQQHNQTVAAALTQRRQQLNESLGLDSKTDTRLTAAAAGLLHTFVCRGGQSATSSAANAQQSVEHIRLWTKPLQQAQAVHERLIAALRMHGQAPVADALQRTPWALPRDLCASNEHSPTRATNGHVPVQEASAGKAGPTGPHQSARRSSDQNGSASSQVQSAQTRGLEATPDRYAGPLSSAETSPASTSSHSAGKRDLSGQREATNGTEHTSQAQIAGRRESSSTGTSPTSSLAKLLGAEPSHRSGHRQGQQRPIARAREMRPPGGARPGLSSSSKRPLSSNGEPAPQVPDPKRTKDLENASSDNALERKQKCHGPETSN</sequence>
<dbReference type="eggNOG" id="KOG3924">
    <property type="taxonomic scope" value="Eukaryota"/>
</dbReference>
<feature type="compositionally biased region" description="Acidic residues" evidence="13">
    <location>
        <begin position="463"/>
        <end position="475"/>
    </location>
</feature>
<feature type="compositionally biased region" description="Basic and acidic residues" evidence="13">
    <location>
        <begin position="484"/>
        <end position="501"/>
    </location>
</feature>
<dbReference type="PANTHER" id="PTHR21451">
    <property type="entry name" value="HISTONE H3 METHYLTRANSFERASE"/>
    <property type="match status" value="1"/>
</dbReference>